<evidence type="ECO:0000313" key="2">
    <source>
        <dbReference type="Proteomes" id="UP001144280"/>
    </source>
</evidence>
<comment type="caution">
    <text evidence="1">The sequence shown here is derived from an EMBL/GenBank/DDBJ whole genome shotgun (WGS) entry which is preliminary data.</text>
</comment>
<organism evidence="1 2">
    <name type="scientific">Phytohabitans aurantiacus</name>
    <dbReference type="NCBI Taxonomy" id="3016789"/>
    <lineage>
        <taxon>Bacteria</taxon>
        <taxon>Bacillati</taxon>
        <taxon>Actinomycetota</taxon>
        <taxon>Actinomycetes</taxon>
        <taxon>Micromonosporales</taxon>
        <taxon>Micromonosporaceae</taxon>
    </lineage>
</organism>
<evidence type="ECO:0000313" key="1">
    <source>
        <dbReference type="EMBL" id="GLH96530.1"/>
    </source>
</evidence>
<protein>
    <submittedName>
        <fullName evidence="1">Uncharacterized protein</fullName>
    </submittedName>
</protein>
<dbReference type="Proteomes" id="UP001144280">
    <property type="component" value="Unassembled WGS sequence"/>
</dbReference>
<dbReference type="EMBL" id="BSDI01000007">
    <property type="protein sequence ID" value="GLH96530.1"/>
    <property type="molecule type" value="Genomic_DNA"/>
</dbReference>
<name>A0ABQ5QQI1_9ACTN</name>
<proteinExistence type="predicted"/>
<reference evidence="1" key="1">
    <citation type="submission" date="2022-12" db="EMBL/GenBank/DDBJ databases">
        <title>New Phytohabitans aurantiacus sp. RD004123 nov., an actinomycete isolated from soil.</title>
        <authorList>
            <person name="Triningsih D.W."/>
            <person name="Harunari E."/>
            <person name="Igarashi Y."/>
        </authorList>
    </citation>
    <scope>NUCLEOTIDE SEQUENCE</scope>
    <source>
        <strain evidence="1">RD004123</strain>
    </source>
</reference>
<sequence length="626" mass="67300">MTGIPTKFAIVDQALPLIGSVGSNEHRFVYLGAIGASLGDFLPSGVSGPRSPYLDVWSPVLRLFAGTTPTNGVAYCLNTLWTRLSRLRQVIDDKDKLELFGMIDELRELDAIGKSLSAAVAQIPGMQAEVFESIKRAEPFPSSRPKVPPSNAWHVRGTLHGSHPGRFLRALRERAAASTASAQAFAVGAGIGYASDLCGNPYINSVVNAPHRSHWWRHRWISNNIDTWVWGYYRANASMSGVTPNPPYPDWPNLREANLQDRLEFGLDPAAVLGGVRAGGPFGFPLPQEIVDVWLAAYRDTYGAPPPGVDSAGLQGAASLAWLVLWLQTSGQAIPCVPLGRIRHPDASTRPSWMDSVGQVDVDGQIIQPPMPSRDPDPDEAELVSALIAAVVAAFNFYAGVVVTGIDWLVTAIVLAVDAVTDPKWDELSVHIGWVLVYLSGEIKELHDLMALSGLGFPYTEQLAHNAEALRAGVRTGNSNALDTVRSVRDTGDYPQTRWPLLDSDWIRRPTGSVELPAVSAYATAQEVWPSHFVDGHRSGTAIQENPLTSALTDPAIFAQRAALLNSSRPPGLLFGNAIDVAVALSPLDSPAPPLDWDLDADPGIGMPTWVLPSPGAPRGSAVVEP</sequence>
<gene>
    <name evidence="1" type="ORF">Pa4123_18040</name>
</gene>
<dbReference type="RefSeq" id="WP_281893760.1">
    <property type="nucleotide sequence ID" value="NZ_BSDI01000007.1"/>
</dbReference>
<keyword evidence="2" id="KW-1185">Reference proteome</keyword>
<accession>A0ABQ5QQI1</accession>